<name>A0A2Z6B154_9BACT</name>
<evidence type="ECO:0000313" key="3">
    <source>
        <dbReference type="Proteomes" id="UP000269883"/>
    </source>
</evidence>
<organism evidence="2 3">
    <name type="scientific">Desulfovibrio ferrophilus</name>
    <dbReference type="NCBI Taxonomy" id="241368"/>
    <lineage>
        <taxon>Bacteria</taxon>
        <taxon>Pseudomonadati</taxon>
        <taxon>Thermodesulfobacteriota</taxon>
        <taxon>Desulfovibrionia</taxon>
        <taxon>Desulfovibrionales</taxon>
        <taxon>Desulfovibrionaceae</taxon>
        <taxon>Desulfovibrio</taxon>
    </lineage>
</organism>
<dbReference type="EMBL" id="AP017378">
    <property type="protein sequence ID" value="BBD09183.1"/>
    <property type="molecule type" value="Genomic_DNA"/>
</dbReference>
<accession>A0A2Z6B154</accession>
<dbReference type="RefSeq" id="WP_126379939.1">
    <property type="nucleotide sequence ID" value="NZ_AP017378.1"/>
</dbReference>
<evidence type="ECO:0000313" key="2">
    <source>
        <dbReference type="EMBL" id="BBD09183.1"/>
    </source>
</evidence>
<evidence type="ECO:0000256" key="1">
    <source>
        <dbReference type="SAM" id="MobiDB-lite"/>
    </source>
</evidence>
<dbReference type="Proteomes" id="UP000269883">
    <property type="component" value="Chromosome"/>
</dbReference>
<sequence length="74" mass="8116">MDSFPITGKPETTGLPTFREGAAENNGFVPKSQIFSKIFDLKIIYKKSKLAAAKAISHVEAASPRSRLIKSEFC</sequence>
<keyword evidence="3" id="KW-1185">Reference proteome</keyword>
<gene>
    <name evidence="2" type="primary">g43</name>
    <name evidence="2" type="ORF">DFE_2457</name>
</gene>
<feature type="region of interest" description="Disordered" evidence="1">
    <location>
        <begin position="1"/>
        <end position="20"/>
    </location>
</feature>
<proteinExistence type="predicted"/>
<protein>
    <submittedName>
        <fullName evidence="2">DNA polymerase</fullName>
    </submittedName>
</protein>
<reference evidence="2 3" key="1">
    <citation type="journal article" date="2018" name="Sci. Adv.">
        <title>Multi-heme cytochromes provide a pathway for survival in energy-limited environments.</title>
        <authorList>
            <person name="Deng X."/>
            <person name="Dohmae N."/>
            <person name="Nealson K.H."/>
            <person name="Hashimoto K."/>
            <person name="Okamoto A."/>
        </authorList>
    </citation>
    <scope>NUCLEOTIDE SEQUENCE [LARGE SCALE GENOMIC DNA]</scope>
    <source>
        <strain evidence="2 3">IS5</strain>
    </source>
</reference>
<dbReference type="KEGG" id="dfl:DFE_2457"/>
<dbReference type="AlphaFoldDB" id="A0A2Z6B154"/>